<organism evidence="3 4">
    <name type="scientific">Ziziphus jujuba var. spinosa</name>
    <dbReference type="NCBI Taxonomy" id="714518"/>
    <lineage>
        <taxon>Eukaryota</taxon>
        <taxon>Viridiplantae</taxon>
        <taxon>Streptophyta</taxon>
        <taxon>Embryophyta</taxon>
        <taxon>Tracheophyta</taxon>
        <taxon>Spermatophyta</taxon>
        <taxon>Magnoliopsida</taxon>
        <taxon>eudicotyledons</taxon>
        <taxon>Gunneridae</taxon>
        <taxon>Pentapetalae</taxon>
        <taxon>rosids</taxon>
        <taxon>fabids</taxon>
        <taxon>Rosales</taxon>
        <taxon>Rhamnaceae</taxon>
        <taxon>Paliureae</taxon>
        <taxon>Ziziphus</taxon>
    </lineage>
</organism>
<dbReference type="GO" id="GO:0003729">
    <property type="term" value="F:mRNA binding"/>
    <property type="evidence" value="ECO:0007669"/>
    <property type="project" value="UniProtKB-ARBA"/>
</dbReference>
<comment type="caution">
    <text evidence="3">The sequence shown here is derived from an EMBL/GenBank/DDBJ whole genome shotgun (WGS) entry which is preliminary data.</text>
</comment>
<dbReference type="InterPro" id="IPR019956">
    <property type="entry name" value="Ubiquitin_dom"/>
</dbReference>
<dbReference type="Gene3D" id="3.10.20.90">
    <property type="entry name" value="Phosphatidylinositol 3-kinase Catalytic Subunit, Chain A, domain 1"/>
    <property type="match status" value="3"/>
</dbReference>
<proteinExistence type="predicted"/>
<dbReference type="CDD" id="cd17039">
    <property type="entry name" value="Ubl_ubiquitin_like"/>
    <property type="match status" value="1"/>
</dbReference>
<dbReference type="InterPro" id="IPR029071">
    <property type="entry name" value="Ubiquitin-like_domsf"/>
</dbReference>
<dbReference type="PROSITE" id="PS50053">
    <property type="entry name" value="UBIQUITIN_2"/>
    <property type="match status" value="3"/>
</dbReference>
<evidence type="ECO:0000313" key="3">
    <source>
        <dbReference type="EMBL" id="KAH7522068.1"/>
    </source>
</evidence>
<evidence type="ECO:0000259" key="2">
    <source>
        <dbReference type="PROSITE" id="PS50053"/>
    </source>
</evidence>
<dbReference type="EMBL" id="JAEACU010000007">
    <property type="protein sequence ID" value="KAH7522068.1"/>
    <property type="molecule type" value="Genomic_DNA"/>
</dbReference>
<dbReference type="AlphaFoldDB" id="A0A978V3Y5"/>
<feature type="domain" description="Ubiquitin-like" evidence="2">
    <location>
        <begin position="129"/>
        <end position="201"/>
    </location>
</feature>
<dbReference type="SUPFAM" id="SSF54236">
    <property type="entry name" value="Ubiquitin-like"/>
    <property type="match status" value="3"/>
</dbReference>
<dbReference type="Proteomes" id="UP000813462">
    <property type="component" value="Unassembled WGS sequence"/>
</dbReference>
<dbReference type="PANTHER" id="PTHR10666">
    <property type="entry name" value="UBIQUITIN"/>
    <property type="match status" value="1"/>
</dbReference>
<protein>
    <recommendedName>
        <fullName evidence="2">Ubiquitin-like domain-containing protein</fullName>
    </recommendedName>
</protein>
<keyword evidence="1" id="KW-1017">Isopeptide bond</keyword>
<dbReference type="PRINTS" id="PR00348">
    <property type="entry name" value="UBIQUITIN"/>
</dbReference>
<name>A0A978V3Y5_ZIZJJ</name>
<evidence type="ECO:0000256" key="1">
    <source>
        <dbReference type="ARBA" id="ARBA00022499"/>
    </source>
</evidence>
<feature type="domain" description="Ubiquitin-like" evidence="2">
    <location>
        <begin position="279"/>
        <end position="350"/>
    </location>
</feature>
<gene>
    <name evidence="3" type="ORF">FEM48_Zijuj07G0098500</name>
</gene>
<dbReference type="InterPro" id="IPR050158">
    <property type="entry name" value="Ubiquitin_ubiquitin-like"/>
</dbReference>
<feature type="domain" description="Ubiquitin-like" evidence="2">
    <location>
        <begin position="206"/>
        <end position="274"/>
    </location>
</feature>
<dbReference type="SMART" id="SM00213">
    <property type="entry name" value="UBQ"/>
    <property type="match status" value="3"/>
</dbReference>
<evidence type="ECO:0000313" key="4">
    <source>
        <dbReference type="Proteomes" id="UP000813462"/>
    </source>
</evidence>
<sequence length="367" mass="42318">MLKKNQHSGSGFFGFWNFPAMEETPRKCRVLSKDYQKIPSSNSSCPSKEKSNMFRRFMNVVSLKVKNSRTIKTFKAILHRKECNSNSENFEEEPLLAIDSSENDQRLVDQGLQMVHQTHSVDSQLYGRRTIYVKIPSDQKTMVLGAKGYHSVHDIKSMIQNKEGIEPRQYTLVHGGNLLEDYRTLESLNIRTESTLHLILNPRHVLPIFVKTPRGKTVKFEVEFLYKVRDVKTLVESFVGCPVGDCNMFYEGNQLEDCKTLAFYEIEENSVLELQASWIQIFIKVSNGKTITLDVPRSCTIREVKEKLCCKVRVPICIQSIVFAGKQLEEDRNLASYNIQKHYTLHMVLTPSTLVIRQQVDDSKERL</sequence>
<dbReference type="Pfam" id="PF00240">
    <property type="entry name" value="ubiquitin"/>
    <property type="match status" value="3"/>
</dbReference>
<reference evidence="3" key="1">
    <citation type="journal article" date="2021" name="Front. Plant Sci.">
        <title>Chromosome-Scale Genome Assembly for Chinese Sour Jujube and Insights Into Its Genome Evolution and Domestication Signature.</title>
        <authorList>
            <person name="Shen L.-Y."/>
            <person name="Luo H."/>
            <person name="Wang X.-L."/>
            <person name="Wang X.-M."/>
            <person name="Qiu X.-J."/>
            <person name="Liu H."/>
            <person name="Zhou S.-S."/>
            <person name="Jia K.-H."/>
            <person name="Nie S."/>
            <person name="Bao Y.-T."/>
            <person name="Zhang R.-G."/>
            <person name="Yun Q.-Z."/>
            <person name="Chai Y.-H."/>
            <person name="Lu J.-Y."/>
            <person name="Li Y."/>
            <person name="Zhao S.-W."/>
            <person name="Mao J.-F."/>
            <person name="Jia S.-G."/>
            <person name="Mao Y.-M."/>
        </authorList>
    </citation>
    <scope>NUCLEOTIDE SEQUENCE</scope>
    <source>
        <strain evidence="3">AT0</strain>
        <tissue evidence="3">Leaf</tissue>
    </source>
</reference>
<dbReference type="InterPro" id="IPR000626">
    <property type="entry name" value="Ubiquitin-like_dom"/>
</dbReference>
<accession>A0A978V3Y5</accession>